<dbReference type="OrthoDB" id="5431540at2"/>
<dbReference type="KEGG" id="mlt:VC82_2393"/>
<dbReference type="Pfam" id="PF06037">
    <property type="entry name" value="DUF922"/>
    <property type="match status" value="1"/>
</dbReference>
<keyword evidence="2" id="KW-1185">Reference proteome</keyword>
<proteinExistence type="predicted"/>
<dbReference type="InterPro" id="IPR010321">
    <property type="entry name" value="DUF922"/>
</dbReference>
<dbReference type="EMBL" id="CP011071">
    <property type="protein sequence ID" value="AKA35975.1"/>
    <property type="molecule type" value="Genomic_DNA"/>
</dbReference>
<evidence type="ECO:0000313" key="2">
    <source>
        <dbReference type="Proteomes" id="UP000032726"/>
    </source>
</evidence>
<reference evidence="1 2" key="1">
    <citation type="submission" date="2015-03" db="EMBL/GenBank/DDBJ databases">
        <title>Complete genome sequence of Muricauda lutaonensis CC-HSB-11T, isolated from a coastal hot spring.</title>
        <authorList>
            <person name="Kim K.M."/>
        </authorList>
    </citation>
    <scope>NUCLEOTIDE SEQUENCE [LARGE SCALE GENOMIC DNA]</scope>
    <source>
        <strain evidence="1 2">CC-HSB-11</strain>
    </source>
</reference>
<sequence>MGKIACILVWFTIMGSLGYSQEIIETIPWQQGQKLKWSDFRGKVPPDAVPAATTASGISYKYSANLLHHEVELDFEVNAYFYPEESWYKPAVCDTFILGHEQLHFDISELFARKMRGRLRNTTFSENVKQEVRDIYQETLKELEALQDRYDWETNFSRNREAQLRWNARIKEALERSNGS</sequence>
<dbReference type="Proteomes" id="UP000032726">
    <property type="component" value="Chromosome"/>
</dbReference>
<evidence type="ECO:0008006" key="3">
    <source>
        <dbReference type="Google" id="ProtNLM"/>
    </source>
</evidence>
<dbReference type="AlphaFoldDB" id="A0A0D5YUP5"/>
<accession>A0A0D5YUP5</accession>
<dbReference type="RefSeq" id="WP_045802567.1">
    <property type="nucleotide sequence ID" value="NZ_CP011071.1"/>
</dbReference>
<dbReference type="STRING" id="516051.VC82_2393"/>
<gene>
    <name evidence="1" type="ORF">VC82_2393</name>
</gene>
<protein>
    <recommendedName>
        <fullName evidence="3">DUF922 domain-containing protein</fullName>
    </recommendedName>
</protein>
<dbReference type="PATRIC" id="fig|516051.4.peg.2456"/>
<dbReference type="HOGENOM" id="CLU_107487_0_0_10"/>
<organism evidence="1 2">
    <name type="scientific">Flagellimonas lutaonensis</name>
    <dbReference type="NCBI Taxonomy" id="516051"/>
    <lineage>
        <taxon>Bacteria</taxon>
        <taxon>Pseudomonadati</taxon>
        <taxon>Bacteroidota</taxon>
        <taxon>Flavobacteriia</taxon>
        <taxon>Flavobacteriales</taxon>
        <taxon>Flavobacteriaceae</taxon>
        <taxon>Flagellimonas</taxon>
    </lineage>
</organism>
<name>A0A0D5YUP5_9FLAO</name>
<evidence type="ECO:0000313" key="1">
    <source>
        <dbReference type="EMBL" id="AKA35975.1"/>
    </source>
</evidence>